<evidence type="ECO:0000313" key="5">
    <source>
        <dbReference type="EMBL" id="SHE31948.1"/>
    </source>
</evidence>
<dbReference type="InterPro" id="IPR029069">
    <property type="entry name" value="HotDog_dom_sf"/>
</dbReference>
<name>A0A110A833_ANAPI</name>
<reference evidence="6" key="2">
    <citation type="submission" date="2016-01" db="EMBL/GenBank/DDBJ databases">
        <authorList>
            <person name="Poehlein A."/>
            <person name="Schlien K."/>
            <person name="Gottschalk G."/>
            <person name="Buckel W."/>
            <person name="Daniel R."/>
        </authorList>
    </citation>
    <scope>NUCLEOTIDE SEQUENCE [LARGE SCALE GENOMIC DNA]</scope>
    <source>
        <strain evidence="6">X2</strain>
    </source>
</reference>
<dbReference type="SUPFAM" id="SSF54637">
    <property type="entry name" value="Thioesterase/thiol ester dehydrase-isomerase"/>
    <property type="match status" value="1"/>
</dbReference>
<dbReference type="InterPro" id="IPR006683">
    <property type="entry name" value="Thioestr_dom"/>
</dbReference>
<dbReference type="PANTHER" id="PTHR21660">
    <property type="entry name" value="THIOESTERASE SUPERFAMILY MEMBER-RELATED"/>
    <property type="match status" value="1"/>
</dbReference>
<dbReference type="OrthoDB" id="328435at2"/>
<dbReference type="EMBL" id="FQUA01000001">
    <property type="protein sequence ID" value="SHE31948.1"/>
    <property type="molecule type" value="Genomic_DNA"/>
</dbReference>
<dbReference type="CDD" id="cd03443">
    <property type="entry name" value="PaaI_thioesterase"/>
    <property type="match status" value="1"/>
</dbReference>
<reference evidence="7" key="4">
    <citation type="submission" date="2016-11" db="EMBL/GenBank/DDBJ databases">
        <authorList>
            <person name="Jaros S."/>
            <person name="Januszkiewicz K."/>
            <person name="Wedrychowicz H."/>
        </authorList>
    </citation>
    <scope>NUCLEOTIDE SEQUENCE [LARGE SCALE GENOMIC DNA]</scope>
    <source>
        <strain evidence="7">DSM 1682</strain>
    </source>
</reference>
<dbReference type="GO" id="GO:0047617">
    <property type="term" value="F:fatty acyl-CoA hydrolase activity"/>
    <property type="evidence" value="ECO:0007669"/>
    <property type="project" value="InterPro"/>
</dbReference>
<dbReference type="PANTHER" id="PTHR21660:SF1">
    <property type="entry name" value="ACYL-COENZYME A THIOESTERASE 13"/>
    <property type="match status" value="1"/>
</dbReference>
<feature type="domain" description="Thioesterase" evidence="3">
    <location>
        <begin position="66"/>
        <end position="139"/>
    </location>
</feature>
<evidence type="ECO:0000256" key="1">
    <source>
        <dbReference type="ARBA" id="ARBA00008324"/>
    </source>
</evidence>
<evidence type="ECO:0000313" key="7">
    <source>
        <dbReference type="Proteomes" id="UP000184204"/>
    </source>
</evidence>
<dbReference type="InterPro" id="IPR039298">
    <property type="entry name" value="ACOT13"/>
</dbReference>
<dbReference type="Gene3D" id="3.10.129.10">
    <property type="entry name" value="Hotdog Thioesterase"/>
    <property type="match status" value="1"/>
</dbReference>
<evidence type="ECO:0000256" key="2">
    <source>
        <dbReference type="ARBA" id="ARBA00022801"/>
    </source>
</evidence>
<accession>A0A110A833</accession>
<evidence type="ECO:0000259" key="3">
    <source>
        <dbReference type="Pfam" id="PF03061"/>
    </source>
</evidence>
<keyword evidence="2" id="KW-0378">Hydrolase</keyword>
<dbReference type="Proteomes" id="UP000184204">
    <property type="component" value="Unassembled WGS sequence"/>
</dbReference>
<evidence type="ECO:0000313" key="4">
    <source>
        <dbReference type="EMBL" id="AMJ42543.1"/>
    </source>
</evidence>
<reference evidence="5" key="3">
    <citation type="submission" date="2016-11" db="EMBL/GenBank/DDBJ databases">
        <authorList>
            <person name="Varghese N."/>
            <person name="Submissions S."/>
        </authorList>
    </citation>
    <scope>NUCLEOTIDE SEQUENCE</scope>
    <source>
        <strain evidence="5">DSM 1682</strain>
    </source>
</reference>
<keyword evidence="6" id="KW-1185">Reference proteome</keyword>
<evidence type="ECO:0000313" key="6">
    <source>
        <dbReference type="Proteomes" id="UP000068026"/>
    </source>
</evidence>
<reference evidence="4 6" key="1">
    <citation type="journal article" date="2016" name="Genome Announc.">
        <title>Complete Genome Sequence of the Amino Acid-Fermenting Clostridium propionicum X2 (DSM 1682).</title>
        <authorList>
            <person name="Poehlein A."/>
            <person name="Schlien K."/>
            <person name="Chowdhury N.P."/>
            <person name="Gottschalk G."/>
            <person name="Buckel W."/>
            <person name="Daniel R."/>
        </authorList>
    </citation>
    <scope>NUCLEOTIDE SEQUENCE [LARGE SCALE GENOMIC DNA]</scope>
    <source>
        <strain evidence="4 6">X2</strain>
    </source>
</reference>
<organism evidence="5 7">
    <name type="scientific">Anaerotignum propionicum DSM 1682</name>
    <dbReference type="NCBI Taxonomy" id="991789"/>
    <lineage>
        <taxon>Bacteria</taxon>
        <taxon>Bacillati</taxon>
        <taxon>Bacillota</taxon>
        <taxon>Clostridia</taxon>
        <taxon>Lachnospirales</taxon>
        <taxon>Anaerotignaceae</taxon>
        <taxon>Anaerotignum</taxon>
    </lineage>
</organism>
<gene>
    <name evidence="4" type="ORF">CPRO_30170</name>
    <name evidence="5" type="ORF">SAMN02745151_00371</name>
</gene>
<dbReference type="Proteomes" id="UP000068026">
    <property type="component" value="Chromosome"/>
</dbReference>
<dbReference type="AlphaFoldDB" id="A0A110A833"/>
<protein>
    <submittedName>
        <fullName evidence="5">Acyl-coenzyme A thioesterase PaaI, contains HGG motif</fullName>
    </submittedName>
    <submittedName>
        <fullName evidence="4">Thioesterase superfamily protein</fullName>
    </submittedName>
</protein>
<dbReference type="EMBL" id="CP014223">
    <property type="protein sequence ID" value="AMJ42543.1"/>
    <property type="molecule type" value="Genomic_DNA"/>
</dbReference>
<dbReference type="KEGG" id="cpro:CPRO_30170"/>
<proteinExistence type="inferred from homology"/>
<dbReference type="Pfam" id="PF03061">
    <property type="entry name" value="4HBT"/>
    <property type="match status" value="1"/>
</dbReference>
<sequence length="161" mass="17922">MNTTALPTYTQEAMEAWFRQVTSPGSRLLSHGVVPKIEPKFVSCSLEEKSVTLSFDVLEWELNPQNSIYGGIIATAFDTALGLLCHYFTKPQVVITVSLNTTYHKPMFLGDTYYIKAKMDFQGRSLCNITGEAWSKKDSAITASATSVFKALRETQNNPLI</sequence>
<comment type="similarity">
    <text evidence="1">Belongs to the thioesterase PaaI family.</text>
</comment>
<dbReference type="RefSeq" id="WP_066053520.1">
    <property type="nucleotide sequence ID" value="NZ_CP014223.1"/>
</dbReference>